<dbReference type="PANTHER" id="PTHR40031:SF1">
    <property type="entry name" value="MEMBRANE-BOUND METAL-DEPENDENT HYDROLASE"/>
    <property type="match status" value="1"/>
</dbReference>
<name>A0A078L0Z1_9GAMM</name>
<feature type="transmembrane region" description="Helical" evidence="1">
    <location>
        <begin position="95"/>
        <end position="119"/>
    </location>
</feature>
<keyword evidence="1" id="KW-1133">Transmembrane helix</keyword>
<dbReference type="STRING" id="1034943.BN59_02013"/>
<dbReference type="OrthoDB" id="9781927at2"/>
<evidence type="ECO:0008006" key="4">
    <source>
        <dbReference type="Google" id="ProtNLM"/>
    </source>
</evidence>
<dbReference type="RefSeq" id="WP_043874212.1">
    <property type="nucleotide sequence ID" value="NZ_CCVW01000002.1"/>
</dbReference>
<keyword evidence="1" id="KW-0472">Membrane</keyword>
<proteinExistence type="predicted"/>
<dbReference type="Pfam" id="PF04307">
    <property type="entry name" value="YdjM"/>
    <property type="match status" value="1"/>
</dbReference>
<organism evidence="2 3">
    <name type="scientific">Legionella massiliensis</name>
    <dbReference type="NCBI Taxonomy" id="1034943"/>
    <lineage>
        <taxon>Bacteria</taxon>
        <taxon>Pseudomonadati</taxon>
        <taxon>Pseudomonadota</taxon>
        <taxon>Gammaproteobacteria</taxon>
        <taxon>Legionellales</taxon>
        <taxon>Legionellaceae</taxon>
        <taxon>Legionella</taxon>
    </lineage>
</organism>
<evidence type="ECO:0000256" key="1">
    <source>
        <dbReference type="SAM" id="Phobius"/>
    </source>
</evidence>
<feature type="transmembrane region" description="Helical" evidence="1">
    <location>
        <begin position="156"/>
        <end position="174"/>
    </location>
</feature>
<dbReference type="InterPro" id="IPR007404">
    <property type="entry name" value="YdjM-like"/>
</dbReference>
<evidence type="ECO:0000313" key="2">
    <source>
        <dbReference type="EMBL" id="CDZ77723.1"/>
    </source>
</evidence>
<dbReference type="PANTHER" id="PTHR40031">
    <property type="entry name" value="HYPOTHETICAL MEMBRANE SPANNING PROTEIN"/>
    <property type="match status" value="1"/>
</dbReference>
<dbReference type="EMBL" id="CCSB01000002">
    <property type="protein sequence ID" value="CDZ77723.1"/>
    <property type="molecule type" value="Genomic_DNA"/>
</dbReference>
<dbReference type="Proteomes" id="UP000044071">
    <property type="component" value="Unassembled WGS sequence"/>
</dbReference>
<dbReference type="AlphaFoldDB" id="A0A078L0Z1"/>
<dbReference type="eggNOG" id="COG1988">
    <property type="taxonomic scope" value="Bacteria"/>
</dbReference>
<feature type="transmembrane region" description="Helical" evidence="1">
    <location>
        <begin position="28"/>
        <end position="46"/>
    </location>
</feature>
<reference evidence="2 3" key="1">
    <citation type="submission" date="2014-06" db="EMBL/GenBank/DDBJ databases">
        <authorList>
            <person name="Urmite Genomes Urmite Genomes"/>
        </authorList>
    </citation>
    <scope>NUCLEOTIDE SEQUENCE [LARGE SCALE GENOMIC DNA]</scope>
</reference>
<feature type="transmembrane region" description="Helical" evidence="1">
    <location>
        <begin position="66"/>
        <end position="83"/>
    </location>
</feature>
<accession>A0A078L0Z1</accession>
<keyword evidence="3" id="KW-1185">Reference proteome</keyword>
<evidence type="ECO:0000313" key="3">
    <source>
        <dbReference type="Proteomes" id="UP000044071"/>
    </source>
</evidence>
<protein>
    <recommendedName>
        <fullName evidence="4">Inner membrane protein</fullName>
    </recommendedName>
</protein>
<keyword evidence="1" id="KW-0812">Transmembrane</keyword>
<gene>
    <name evidence="2" type="ORF">BN59_02013</name>
</gene>
<sequence length="322" mass="36033">MDPITHAALGAAAAEAILFKRDKQGRSSVWLVGALAAMAPDLDIFINSNTDPMLALLFHRNFTHSLTFIPLGAALVTLGLMLFKRFRKNPWLTFLAALIGYATHGLLDACTSYGTMLFWPFSETRVSWDIIAIIDPRFTTPLVLGTAWTVINKKRLGVFVGLSLAGLFMLFNIYQHSRAMSVANTYAQEQHLATNEFRVFPYLASSTLWRSAIISNNQIYVADILTPLFKKNQLSSVGVFPLFRQQQLPAEVMQSHSQLHDFTIFNWFCDGYVILAHQNPLILVDGRYLINKNPTIALWGIQFVPGQPHVSSFSLIKLGISK</sequence>
<dbReference type="InterPro" id="IPR053170">
    <property type="entry name" value="Transcription_regulator"/>
</dbReference>